<dbReference type="GO" id="GO:0003743">
    <property type="term" value="F:translation initiation factor activity"/>
    <property type="evidence" value="ECO:0007669"/>
    <property type="project" value="UniProtKB-UniRule"/>
</dbReference>
<dbReference type="GO" id="GO:0005829">
    <property type="term" value="C:cytosol"/>
    <property type="evidence" value="ECO:0007669"/>
    <property type="project" value="TreeGrafter"/>
</dbReference>
<dbReference type="InterPro" id="IPR000178">
    <property type="entry name" value="TF_IF2_bacterial-like"/>
</dbReference>
<keyword evidence="4 7" id="KW-0547">Nucleotide-binding</keyword>
<feature type="region of interest" description="Disordered" evidence="9">
    <location>
        <begin position="76"/>
        <end position="112"/>
    </location>
</feature>
<dbReference type="InterPro" id="IPR006847">
    <property type="entry name" value="IF2_N"/>
</dbReference>
<dbReference type="Pfam" id="PF00009">
    <property type="entry name" value="GTP_EFTU"/>
    <property type="match status" value="1"/>
</dbReference>
<dbReference type="InterPro" id="IPR027417">
    <property type="entry name" value="P-loop_NTPase"/>
</dbReference>
<dbReference type="NCBIfam" id="TIGR00231">
    <property type="entry name" value="small_GTP"/>
    <property type="match status" value="1"/>
</dbReference>
<evidence type="ECO:0000256" key="7">
    <source>
        <dbReference type="HAMAP-Rule" id="MF_00100"/>
    </source>
</evidence>
<dbReference type="RefSeq" id="WP_105482791.1">
    <property type="nucleotide sequence ID" value="NZ_NIGF01000003.1"/>
</dbReference>
<dbReference type="FunCoup" id="A0A2S8SVU8">
    <property type="interactions" value="447"/>
</dbReference>
<feature type="binding site" evidence="7">
    <location>
        <begin position="474"/>
        <end position="477"/>
    </location>
    <ligand>
        <name>GTP</name>
        <dbReference type="ChEBI" id="CHEBI:37565"/>
    </ligand>
</feature>
<dbReference type="OrthoDB" id="9811804at2"/>
<dbReference type="InterPro" id="IPR009000">
    <property type="entry name" value="Transl_B-barrel_sf"/>
</dbReference>
<dbReference type="InParanoid" id="A0A2S8SVU8"/>
<dbReference type="CDD" id="cd03692">
    <property type="entry name" value="mtIF2_IVc"/>
    <property type="match status" value="1"/>
</dbReference>
<comment type="similarity">
    <text evidence="1 7 8">Belongs to the TRAFAC class translation factor GTPase superfamily. Classic translation factor GTPase family. IF-2 subfamily.</text>
</comment>
<dbReference type="Gene3D" id="2.40.30.10">
    <property type="entry name" value="Translation factors"/>
    <property type="match status" value="2"/>
</dbReference>
<dbReference type="Pfam" id="PF04760">
    <property type="entry name" value="IF2_N"/>
    <property type="match status" value="2"/>
</dbReference>
<evidence type="ECO:0000313" key="11">
    <source>
        <dbReference type="EMBL" id="PQV64919.1"/>
    </source>
</evidence>
<comment type="function">
    <text evidence="7 8">One of the essential components for the initiation of protein synthesis. Protects formylmethionyl-tRNA from spontaneous hydrolysis and promotes its binding to the 30S ribosomal subunits. Also involved in the hydrolysis of GTP during the formation of the 70S ribosomal complex.</text>
</comment>
<dbReference type="FunFam" id="3.40.50.10050:FF:000001">
    <property type="entry name" value="Translation initiation factor IF-2"/>
    <property type="match status" value="1"/>
</dbReference>
<dbReference type="InterPro" id="IPR036925">
    <property type="entry name" value="TIF_IF2_dom3_sf"/>
</dbReference>
<dbReference type="SUPFAM" id="SSF52540">
    <property type="entry name" value="P-loop containing nucleoside triphosphate hydrolases"/>
    <property type="match status" value="1"/>
</dbReference>
<keyword evidence="5 7" id="KW-0648">Protein biosynthesis</keyword>
<dbReference type="PROSITE" id="PS01176">
    <property type="entry name" value="IF2"/>
    <property type="match status" value="1"/>
</dbReference>
<dbReference type="SUPFAM" id="SSF52156">
    <property type="entry name" value="Initiation factor IF2/eIF5b, domain 3"/>
    <property type="match status" value="1"/>
</dbReference>
<sequence length="865" mass="90918">MAKVRIYDIAKELAVSPKEILDMLNSIGVANKVASSSVEDTAARSLRQLVANRNAPEPVVETPVEVKPVAPAKFGNFQRNDFRGRPADENENGEVADGAEAPVSDAPPAQSAPGAGAIVNPVVNPIVNPIVNPVAPGAGASAAPAANGGASNGSAAPARPQSSGYQGNRPQGGGGNRGGSGPNRGNSSNNRPQSPAPATGTAGAAPTPALGINGQPIVNPPVPGANGIVNPIVNPTPAAGGFAMGSRDRRAMKSGKYRGGRGDSGPRFGDKDFRVETESANTGDGDKIVLSGPVTVSDLADMVKKPVNELVKALFAMSIMRSANQLLEVDVASVLAARYGFAVEKELNRSEALVMETEDHGTLVSVPPVVTIMGHVDHGKTSLLDKIRNARVQAKEAGGITQRIGAYETIHNGERIVFLDTPGHEAFTRMRARGAHVTDIAVLVVAADDGVMPQTREAIDHARAAKVPIIVALNKMDRAEADPDRILGQLAEVGLIPESYGGDITVVPVSAKTGDGVQELLDIILLVAELQELKANPDGPATGTIIEARQDTQRGPVATVLLQSGTLKTGSHIVVGEVYGRVRAMLDYNGKPLMEAGPKTPVFLTGLSGVPHTSDTMRVVDGAREAREQADAFRDESNEGKQIGQGRSLNDLMARIQEGNIKELNLIVKADGQGSVEALCSSLEKLAHEEVRARIIARGVGGVTESDVMLASASEAIIIAFSVNVDGAAQSLADREKVEISQHSVIYAAIDEVKSGLEGMLTPMFNEVYMGQAEIKNTFKSTKAGSIAGCYVSDGKLIAGAIMKIQRNKRQIFEGKIDSLRHFKSEIKEMTAGQECGVSSTRFNDFQVGDIIQCFTKERIKRTID</sequence>
<evidence type="ECO:0000256" key="5">
    <source>
        <dbReference type="ARBA" id="ARBA00022917"/>
    </source>
</evidence>
<dbReference type="InterPro" id="IPR005225">
    <property type="entry name" value="Small_GTP-bd"/>
</dbReference>
<evidence type="ECO:0000259" key="10">
    <source>
        <dbReference type="PROSITE" id="PS51722"/>
    </source>
</evidence>
<keyword evidence="12" id="KW-1185">Reference proteome</keyword>
<comment type="caution">
    <text evidence="11">The sequence shown here is derived from an EMBL/GenBank/DDBJ whole genome shotgun (WGS) entry which is preliminary data.</text>
</comment>
<feature type="domain" description="Tr-type G" evidence="10">
    <location>
        <begin position="365"/>
        <end position="534"/>
    </location>
</feature>
<comment type="subcellular location">
    <subcellularLocation>
        <location evidence="7">Cytoplasm</location>
    </subcellularLocation>
</comment>
<dbReference type="InterPro" id="IPR044145">
    <property type="entry name" value="IF2_II"/>
</dbReference>
<dbReference type="FunFam" id="2.40.30.10:FF:000008">
    <property type="entry name" value="Translation initiation factor IF-2"/>
    <property type="match status" value="1"/>
</dbReference>
<dbReference type="PANTHER" id="PTHR43381:SF5">
    <property type="entry name" value="TR-TYPE G DOMAIN-CONTAINING PROTEIN"/>
    <property type="match status" value="1"/>
</dbReference>
<dbReference type="Proteomes" id="UP000237684">
    <property type="component" value="Unassembled WGS sequence"/>
</dbReference>
<protein>
    <recommendedName>
        <fullName evidence="2 7">Translation initiation factor IF-2</fullName>
    </recommendedName>
</protein>
<dbReference type="PROSITE" id="PS51722">
    <property type="entry name" value="G_TR_2"/>
    <property type="match status" value="1"/>
</dbReference>
<evidence type="ECO:0000256" key="1">
    <source>
        <dbReference type="ARBA" id="ARBA00007733"/>
    </source>
</evidence>
<evidence type="ECO:0000313" key="12">
    <source>
        <dbReference type="Proteomes" id="UP000237684"/>
    </source>
</evidence>
<feature type="binding site" evidence="7">
    <location>
        <begin position="420"/>
        <end position="424"/>
    </location>
    <ligand>
        <name>GTP</name>
        <dbReference type="ChEBI" id="CHEBI:37565"/>
    </ligand>
</feature>
<dbReference type="Pfam" id="PF22042">
    <property type="entry name" value="EF-G_D2"/>
    <property type="match status" value="1"/>
</dbReference>
<keyword evidence="3 7" id="KW-0396">Initiation factor</keyword>
<dbReference type="HAMAP" id="MF_00100_B">
    <property type="entry name" value="IF_2_B"/>
    <property type="match status" value="1"/>
</dbReference>
<dbReference type="SUPFAM" id="SSF50447">
    <property type="entry name" value="Translation proteins"/>
    <property type="match status" value="2"/>
</dbReference>
<evidence type="ECO:0000256" key="3">
    <source>
        <dbReference type="ARBA" id="ARBA00022540"/>
    </source>
</evidence>
<dbReference type="InterPro" id="IPR000795">
    <property type="entry name" value="T_Tr_GTP-bd_dom"/>
</dbReference>
<evidence type="ECO:0000256" key="8">
    <source>
        <dbReference type="RuleBase" id="RU000644"/>
    </source>
</evidence>
<dbReference type="GO" id="GO:0003924">
    <property type="term" value="F:GTPase activity"/>
    <property type="evidence" value="ECO:0007669"/>
    <property type="project" value="UniProtKB-UniRule"/>
</dbReference>
<dbReference type="AlphaFoldDB" id="A0A2S8SVU8"/>
<dbReference type="EMBL" id="NIGF01000003">
    <property type="protein sequence ID" value="PQV64919.1"/>
    <property type="molecule type" value="Genomic_DNA"/>
</dbReference>
<feature type="compositionally biased region" description="Low complexity" evidence="9">
    <location>
        <begin position="139"/>
        <end position="158"/>
    </location>
</feature>
<dbReference type="InterPro" id="IPR015760">
    <property type="entry name" value="TIF_IF2"/>
</dbReference>
<feature type="region of interest" description="G-domain" evidence="7">
    <location>
        <begin position="368"/>
        <end position="516"/>
    </location>
</feature>
<proteinExistence type="inferred from homology"/>
<evidence type="ECO:0000256" key="9">
    <source>
        <dbReference type="SAM" id="MobiDB-lite"/>
    </source>
</evidence>
<dbReference type="Pfam" id="PF11987">
    <property type="entry name" value="IF-2"/>
    <property type="match status" value="1"/>
</dbReference>
<dbReference type="Gene3D" id="3.40.50.300">
    <property type="entry name" value="P-loop containing nucleotide triphosphate hydrolases"/>
    <property type="match status" value="1"/>
</dbReference>
<dbReference type="Gene3D" id="1.10.10.2480">
    <property type="match status" value="1"/>
</dbReference>
<reference evidence="11 12" key="1">
    <citation type="journal article" date="2018" name="Syst. Appl. Microbiol.">
        <title>Abditibacterium utsteinense sp. nov., the first cultivated member of candidate phylum FBP, isolated from ice-free Antarctic soil samples.</title>
        <authorList>
            <person name="Tahon G."/>
            <person name="Tytgat B."/>
            <person name="Lebbe L."/>
            <person name="Carlier A."/>
            <person name="Willems A."/>
        </authorList>
    </citation>
    <scope>NUCLEOTIDE SEQUENCE [LARGE SCALE GENOMIC DNA]</scope>
    <source>
        <strain evidence="11 12">LMG 29911</strain>
    </source>
</reference>
<evidence type="ECO:0000256" key="2">
    <source>
        <dbReference type="ARBA" id="ARBA00020675"/>
    </source>
</evidence>
<accession>A0A2S8SVU8</accession>
<feature type="compositionally biased region" description="Gly residues" evidence="9">
    <location>
        <begin position="170"/>
        <end position="182"/>
    </location>
</feature>
<dbReference type="Gene3D" id="3.40.50.10050">
    <property type="entry name" value="Translation initiation factor IF- 2, domain 3"/>
    <property type="match status" value="1"/>
</dbReference>
<feature type="region of interest" description="Disordered" evidence="9">
    <location>
        <begin position="139"/>
        <end position="218"/>
    </location>
</feature>
<dbReference type="PANTHER" id="PTHR43381">
    <property type="entry name" value="TRANSLATION INITIATION FACTOR IF-2-RELATED"/>
    <property type="match status" value="1"/>
</dbReference>
<name>A0A2S8SVU8_9BACT</name>
<dbReference type="GO" id="GO:0005525">
    <property type="term" value="F:GTP binding"/>
    <property type="evidence" value="ECO:0007669"/>
    <property type="project" value="UniProtKB-KW"/>
</dbReference>
<dbReference type="FunFam" id="3.40.50.300:FF:000019">
    <property type="entry name" value="Translation initiation factor IF-2"/>
    <property type="match status" value="1"/>
</dbReference>
<dbReference type="CDD" id="cd03702">
    <property type="entry name" value="IF2_mtIF2_II"/>
    <property type="match status" value="1"/>
</dbReference>
<feature type="binding site" evidence="7">
    <location>
        <begin position="374"/>
        <end position="381"/>
    </location>
    <ligand>
        <name>GTP</name>
        <dbReference type="ChEBI" id="CHEBI:37565"/>
    </ligand>
</feature>
<evidence type="ECO:0000256" key="4">
    <source>
        <dbReference type="ARBA" id="ARBA00022741"/>
    </source>
</evidence>
<dbReference type="InterPro" id="IPR053905">
    <property type="entry name" value="EF-G-like_DII"/>
</dbReference>
<dbReference type="CDD" id="cd01887">
    <property type="entry name" value="IF2_eIF5B"/>
    <property type="match status" value="1"/>
</dbReference>
<evidence type="ECO:0000256" key="6">
    <source>
        <dbReference type="ARBA" id="ARBA00023134"/>
    </source>
</evidence>
<feature type="compositionally biased region" description="Low complexity" evidence="9">
    <location>
        <begin position="183"/>
        <end position="209"/>
    </location>
</feature>
<organism evidence="11 12">
    <name type="scientific">Abditibacterium utsteinense</name>
    <dbReference type="NCBI Taxonomy" id="1960156"/>
    <lineage>
        <taxon>Bacteria</taxon>
        <taxon>Pseudomonadati</taxon>
        <taxon>Abditibacteriota</taxon>
        <taxon>Abditibacteriia</taxon>
        <taxon>Abditibacteriales</taxon>
        <taxon>Abditibacteriaceae</taxon>
        <taxon>Abditibacterium</taxon>
    </lineage>
</organism>
<keyword evidence="7" id="KW-0963">Cytoplasm</keyword>
<dbReference type="NCBIfam" id="TIGR00487">
    <property type="entry name" value="IF-2"/>
    <property type="match status" value="1"/>
</dbReference>
<gene>
    <name evidence="7" type="primary">infB</name>
    <name evidence="11" type="ORF">B1R32_103186</name>
</gene>
<keyword evidence="6 7" id="KW-0342">GTP-binding</keyword>
<dbReference type="InterPro" id="IPR023115">
    <property type="entry name" value="TIF_IF2_dom3"/>
</dbReference>